<gene>
    <name evidence="1" type="ORF">NAS2_0276</name>
</gene>
<dbReference type="SUPFAM" id="SSF55282">
    <property type="entry name" value="RL5-like"/>
    <property type="match status" value="1"/>
</dbReference>
<dbReference type="Gene3D" id="3.30.1440.10">
    <property type="match status" value="1"/>
</dbReference>
<keyword evidence="2" id="KW-1185">Reference proteome</keyword>
<dbReference type="KEGG" id="ccai:NAS2_0276"/>
<dbReference type="PANTHER" id="PTHR38816:SF1">
    <property type="entry name" value="EXOSOME SUBUNIT"/>
    <property type="match status" value="1"/>
</dbReference>
<sequence length="155" mass="17368">MHMLKSGARHRLKVDVSLYLHATEDEDKVLDSLDSILGIGRDEVVMDRTSGHHGNPVIIVRATLVDEEAVEVLRELVAHMDDVERERLNRSLKDIIDERGRIYIRLDKQGLVLGKVRIGRKDPVELMVSSGVRKEEPAFRLAEILGAAKGKGEVS</sequence>
<dbReference type="AlphaFoldDB" id="A0A4P2VAZ8"/>
<name>A0A4P2VAZ8_9ARCH</name>
<dbReference type="Proteomes" id="UP000509448">
    <property type="component" value="Chromosome"/>
</dbReference>
<protein>
    <recommendedName>
        <fullName evidence="3">Exosome subunit</fullName>
    </recommendedName>
</protein>
<dbReference type="Pfam" id="PF01877">
    <property type="entry name" value="RNA_binding"/>
    <property type="match status" value="1"/>
</dbReference>
<evidence type="ECO:0000313" key="1">
    <source>
        <dbReference type="EMBL" id="BBE41669.1"/>
    </source>
</evidence>
<accession>A0A4P2VAZ8</accession>
<organism evidence="1 2">
    <name type="scientific">Conexivisphaera calida</name>
    <dbReference type="NCBI Taxonomy" id="1874277"/>
    <lineage>
        <taxon>Archaea</taxon>
        <taxon>Nitrososphaerota</taxon>
        <taxon>Conexivisphaeria</taxon>
        <taxon>Conexivisphaerales</taxon>
        <taxon>Conexivisphaeraceae</taxon>
        <taxon>Conexivisphaera</taxon>
    </lineage>
</organism>
<dbReference type="PANTHER" id="PTHR38816">
    <property type="entry name" value="EXOSOME SUBUNIT, DUF54 FAMILY-RELATED"/>
    <property type="match status" value="1"/>
</dbReference>
<dbReference type="InterPro" id="IPR002739">
    <property type="entry name" value="PAB1135-like"/>
</dbReference>
<dbReference type="InterPro" id="IPR022803">
    <property type="entry name" value="Ribosomal_uL5_dom_sf"/>
</dbReference>
<proteinExistence type="predicted"/>
<reference evidence="1 2" key="1">
    <citation type="journal article" date="2019" name="ISME J.">
        <title>Isolation and characterization of a thermophilic sulfur- and iron-reducing thaumarchaeote from a terrestrial acidic hot spring.</title>
        <authorList>
            <person name="Kato S."/>
            <person name="Itoh T."/>
            <person name="Yuki M."/>
            <person name="Nagamori M."/>
            <person name="Ohnishi M."/>
            <person name="Uematsu K."/>
            <person name="Suzuki K."/>
            <person name="Takashina T."/>
            <person name="Ohkuma M."/>
        </authorList>
    </citation>
    <scope>NUCLEOTIDE SEQUENCE [LARGE SCALE GENOMIC DNA]</scope>
    <source>
        <strain evidence="1 2">NAS-02</strain>
    </source>
</reference>
<dbReference type="EMBL" id="AP018732">
    <property type="protein sequence ID" value="BBE41669.1"/>
    <property type="molecule type" value="Genomic_DNA"/>
</dbReference>
<evidence type="ECO:0008006" key="3">
    <source>
        <dbReference type="Google" id="ProtNLM"/>
    </source>
</evidence>
<evidence type="ECO:0000313" key="2">
    <source>
        <dbReference type="Proteomes" id="UP000509448"/>
    </source>
</evidence>